<evidence type="ECO:0000256" key="4">
    <source>
        <dbReference type="ARBA" id="ARBA00022692"/>
    </source>
</evidence>
<evidence type="ECO:0000313" key="10">
    <source>
        <dbReference type="EMBL" id="RWS16516.1"/>
    </source>
</evidence>
<dbReference type="Proteomes" id="UP000285301">
    <property type="component" value="Unassembled WGS sequence"/>
</dbReference>
<keyword evidence="6 9" id="KW-1133">Transmembrane helix</keyword>
<organism evidence="10 11">
    <name type="scientific">Dinothrombium tinctorium</name>
    <dbReference type="NCBI Taxonomy" id="1965070"/>
    <lineage>
        <taxon>Eukaryota</taxon>
        <taxon>Metazoa</taxon>
        <taxon>Ecdysozoa</taxon>
        <taxon>Arthropoda</taxon>
        <taxon>Chelicerata</taxon>
        <taxon>Arachnida</taxon>
        <taxon>Acari</taxon>
        <taxon>Acariformes</taxon>
        <taxon>Trombidiformes</taxon>
        <taxon>Prostigmata</taxon>
        <taxon>Anystina</taxon>
        <taxon>Parasitengona</taxon>
        <taxon>Trombidioidea</taxon>
        <taxon>Trombidiidae</taxon>
        <taxon>Dinothrombium</taxon>
    </lineage>
</organism>
<keyword evidence="5" id="KW-0053">Apoptosis</keyword>
<evidence type="ECO:0000256" key="8">
    <source>
        <dbReference type="ARBA" id="ARBA00023136"/>
    </source>
</evidence>
<accession>A0A3S3SN66</accession>
<dbReference type="AlphaFoldDB" id="A0A3S3SN66"/>
<dbReference type="GO" id="GO:0005741">
    <property type="term" value="C:mitochondrial outer membrane"/>
    <property type="evidence" value="ECO:0007669"/>
    <property type="project" value="TreeGrafter"/>
</dbReference>
<evidence type="ECO:0000256" key="5">
    <source>
        <dbReference type="ARBA" id="ARBA00022703"/>
    </source>
</evidence>
<evidence type="ECO:0000256" key="7">
    <source>
        <dbReference type="ARBA" id="ARBA00023128"/>
    </source>
</evidence>
<keyword evidence="11" id="KW-1185">Reference proteome</keyword>
<dbReference type="PANTHER" id="PTHR15186:SF5">
    <property type="entry name" value="BNIP3, ISOFORM A"/>
    <property type="match status" value="1"/>
</dbReference>
<evidence type="ECO:0000256" key="2">
    <source>
        <dbReference type="ARBA" id="ARBA00004325"/>
    </source>
</evidence>
<name>A0A3S3SN66_9ACAR</name>
<keyword evidence="8 9" id="KW-0472">Membrane</keyword>
<dbReference type="GO" id="GO:0042802">
    <property type="term" value="F:identical protein binding"/>
    <property type="evidence" value="ECO:0007669"/>
    <property type="project" value="UniProtKB-ARBA"/>
</dbReference>
<evidence type="ECO:0000256" key="9">
    <source>
        <dbReference type="SAM" id="Phobius"/>
    </source>
</evidence>
<evidence type="ECO:0000256" key="3">
    <source>
        <dbReference type="ARBA" id="ARBA00007710"/>
    </source>
</evidence>
<dbReference type="PANTHER" id="PTHR15186">
    <property type="entry name" value="RE48077P"/>
    <property type="match status" value="1"/>
</dbReference>
<dbReference type="STRING" id="1965070.A0A3S3SN66"/>
<keyword evidence="7" id="KW-0496">Mitochondrion</keyword>
<evidence type="ECO:0000256" key="6">
    <source>
        <dbReference type="ARBA" id="ARBA00022989"/>
    </source>
</evidence>
<dbReference type="Pfam" id="PF06553">
    <property type="entry name" value="BNIP3"/>
    <property type="match status" value="1"/>
</dbReference>
<dbReference type="OrthoDB" id="5857140at2759"/>
<comment type="similarity">
    <text evidence="3">Belongs to the NIP3 family.</text>
</comment>
<reference evidence="10 11" key="1">
    <citation type="journal article" date="2018" name="Gigascience">
        <title>Genomes of trombidid mites reveal novel predicted allergens and laterally-transferred genes associated with secondary metabolism.</title>
        <authorList>
            <person name="Dong X."/>
            <person name="Chaisiri K."/>
            <person name="Xia D."/>
            <person name="Armstrong S.D."/>
            <person name="Fang Y."/>
            <person name="Donnelly M.J."/>
            <person name="Kadowaki T."/>
            <person name="McGarry J.W."/>
            <person name="Darby A.C."/>
            <person name="Makepeace B.L."/>
        </authorList>
    </citation>
    <scope>NUCLEOTIDE SEQUENCE [LARGE SCALE GENOMIC DNA]</scope>
    <source>
        <strain evidence="10">UoL-WK</strain>
    </source>
</reference>
<evidence type="ECO:0000313" key="11">
    <source>
        <dbReference type="Proteomes" id="UP000285301"/>
    </source>
</evidence>
<dbReference type="EMBL" id="NCKU01000218">
    <property type="protein sequence ID" value="RWS16516.1"/>
    <property type="molecule type" value="Genomic_DNA"/>
</dbReference>
<gene>
    <name evidence="10" type="ORF">B4U79_05785</name>
</gene>
<comment type="caution">
    <text evidence="10">The sequence shown here is derived from an EMBL/GenBank/DDBJ whole genome shotgun (WGS) entry which is preliminary data.</text>
</comment>
<keyword evidence="4 9" id="KW-0812">Transmembrane</keyword>
<comment type="subcellular location">
    <subcellularLocation>
        <location evidence="1">Membrane</location>
        <topology evidence="1">Single-pass membrane protein</topology>
    </subcellularLocation>
    <subcellularLocation>
        <location evidence="2">Mitochondrion membrane</location>
    </subcellularLocation>
</comment>
<dbReference type="GO" id="GO:0097345">
    <property type="term" value="P:mitochondrial outer membrane permeabilization"/>
    <property type="evidence" value="ECO:0007669"/>
    <property type="project" value="TreeGrafter"/>
</dbReference>
<protein>
    <submittedName>
        <fullName evidence="10">BCL2/adenovirus E1B 19 kDa protein-interacting protein 3-like protein</fullName>
    </submittedName>
</protein>
<proteinExistence type="inferred from homology"/>
<dbReference type="InterPro" id="IPR010548">
    <property type="entry name" value="BNIP3"/>
</dbReference>
<dbReference type="GO" id="GO:0043065">
    <property type="term" value="P:positive regulation of apoptotic process"/>
    <property type="evidence" value="ECO:0007669"/>
    <property type="project" value="InterPro"/>
</dbReference>
<dbReference type="GO" id="GO:0005634">
    <property type="term" value="C:nucleus"/>
    <property type="evidence" value="ECO:0007669"/>
    <property type="project" value="TreeGrafter"/>
</dbReference>
<evidence type="ECO:0000256" key="1">
    <source>
        <dbReference type="ARBA" id="ARBA00004167"/>
    </source>
</evidence>
<sequence length="184" mass="20652">MTSTPKSVTEESLNGSWVEVEGEKVFRQTPTHSSGIQCKTALPLNAMEKLLRDAQKESNQSSAVCSGMNSHSISPVSPQSPVNISESISPVEALFMNKDEILQRSRQITTDWIWDWTLKSDSFRLQKDWIAQEPTKKGKLNLRQWAVRRGIFSKEVLSLLLLTNFLSLILGAGIGYTVLVRRSM</sequence>
<feature type="transmembrane region" description="Helical" evidence="9">
    <location>
        <begin position="156"/>
        <end position="179"/>
    </location>
</feature>